<accession>A0A1B2AC16</accession>
<dbReference type="GO" id="GO:0043720">
    <property type="term" value="F:3-keto-5-aminohexanoate cleavage activity"/>
    <property type="evidence" value="ECO:0007669"/>
    <property type="project" value="InterPro"/>
</dbReference>
<dbReference type="EC" id="2.-.-.-" evidence="5"/>
<name>A0A1B2AC16_9SPHN</name>
<keyword evidence="3" id="KW-0479">Metal-binding</keyword>
<evidence type="ECO:0000256" key="3">
    <source>
        <dbReference type="ARBA" id="ARBA00022723"/>
    </source>
</evidence>
<dbReference type="Proteomes" id="UP000092932">
    <property type="component" value="Chromosome"/>
</dbReference>
<dbReference type="GO" id="GO:0046872">
    <property type="term" value="F:metal ion binding"/>
    <property type="evidence" value="ECO:0007669"/>
    <property type="project" value="UniProtKB-KW"/>
</dbReference>
<comment type="cofactor">
    <cofactor evidence="1">
        <name>Zn(2+)</name>
        <dbReference type="ChEBI" id="CHEBI:29105"/>
    </cofactor>
</comment>
<keyword evidence="6" id="KW-1185">Reference proteome</keyword>
<evidence type="ECO:0000256" key="1">
    <source>
        <dbReference type="ARBA" id="ARBA00001947"/>
    </source>
</evidence>
<dbReference type="AlphaFoldDB" id="A0A1B2AC16"/>
<dbReference type="OrthoDB" id="9805277at2"/>
<dbReference type="PATRIC" id="fig|692370.5.peg.1092"/>
<dbReference type="EMBL" id="CP016591">
    <property type="protein sequence ID" value="ANY19595.1"/>
    <property type="molecule type" value="Genomic_DNA"/>
</dbReference>
<dbReference type="RefSeq" id="WP_067677129.1">
    <property type="nucleotide sequence ID" value="NZ_CP016591.1"/>
</dbReference>
<evidence type="ECO:0000256" key="2">
    <source>
        <dbReference type="ARBA" id="ARBA00022679"/>
    </source>
</evidence>
<evidence type="ECO:0000313" key="6">
    <source>
        <dbReference type="Proteomes" id="UP000092932"/>
    </source>
</evidence>
<dbReference type="Pfam" id="PF05853">
    <property type="entry name" value="BKACE"/>
    <property type="match status" value="1"/>
</dbReference>
<proteinExistence type="predicted"/>
<keyword evidence="2 5" id="KW-0808">Transferase</keyword>
<protein>
    <submittedName>
        <fullName evidence="5">3-keto-5-aminohexanoate cleavage enzyme</fullName>
        <ecNumber evidence="5">2.-.-.-</ecNumber>
    </submittedName>
</protein>
<sequence>MSAQPGPVVITCAVTGSAPTRERNFAVPVTPAEIAHSAIEAADAGAAMVHIHVRDPESGKASGDPSLYWEVASRIHDSGRDVIVNISTGFGGFFNPGTDDPGVAGEGSNIMLPLPRIQHVLDMKPEVCSLDVGTANFGDRVFMNTAPHLRSMSQAISEAGVKPEIEVFEAGHILFARHLIERGLLRSPPHFQLCLGVSWCMPATSEAMAFMVSLLPDDATWSVFGLGSSQFPTVREGVRQGGHVRVGLEDNLYLERGVLAPSNAALVDKAVSIVRDEGRREATAAEARAILGLKSAC</sequence>
<organism evidence="5 6">
    <name type="scientific">Tsuneonella dongtanensis</name>
    <dbReference type="NCBI Taxonomy" id="692370"/>
    <lineage>
        <taxon>Bacteria</taxon>
        <taxon>Pseudomonadati</taxon>
        <taxon>Pseudomonadota</taxon>
        <taxon>Alphaproteobacteria</taxon>
        <taxon>Sphingomonadales</taxon>
        <taxon>Erythrobacteraceae</taxon>
        <taxon>Tsuneonella</taxon>
    </lineage>
</organism>
<reference evidence="5 6" key="1">
    <citation type="submission" date="2016-07" db="EMBL/GenBank/DDBJ databases">
        <title>Complete genome sequence of Altererythrobacter dongtanensis KCTC 22672, a type strain with esterase isolated from tidal flat.</title>
        <authorList>
            <person name="Cheng H."/>
            <person name="Wu Y.-H."/>
            <person name="Zhou P."/>
            <person name="Huo Y.-Y."/>
            <person name="Wang C.-S."/>
            <person name="Xu X.-W."/>
        </authorList>
    </citation>
    <scope>NUCLEOTIDE SEQUENCE [LARGE SCALE GENOMIC DNA]</scope>
    <source>
        <strain evidence="5 6">KCTC 22672</strain>
    </source>
</reference>
<dbReference type="PANTHER" id="PTHR37418">
    <property type="entry name" value="3-KETO-5-AMINOHEXANOATE CLEAVAGE ENZYME-RELATED"/>
    <property type="match status" value="1"/>
</dbReference>
<dbReference type="InterPro" id="IPR013785">
    <property type="entry name" value="Aldolase_TIM"/>
</dbReference>
<dbReference type="Gene3D" id="3.20.20.70">
    <property type="entry name" value="Aldolase class I"/>
    <property type="match status" value="1"/>
</dbReference>
<dbReference type="STRING" id="692370.A6F68_01076"/>
<keyword evidence="4" id="KW-0862">Zinc</keyword>
<evidence type="ECO:0000256" key="4">
    <source>
        <dbReference type="ARBA" id="ARBA00022833"/>
    </source>
</evidence>
<dbReference type="PANTHER" id="PTHR37418:SF2">
    <property type="entry name" value="3-KETO-5-AMINOHEXANOATE CLEAVAGE ENZYME"/>
    <property type="match status" value="1"/>
</dbReference>
<dbReference type="KEGG" id="ado:A6F68_01076"/>
<gene>
    <name evidence="5" type="primary">kce_2</name>
    <name evidence="5" type="ORF">A6F68_01076</name>
</gene>
<dbReference type="InterPro" id="IPR008567">
    <property type="entry name" value="BKACE"/>
</dbReference>
<evidence type="ECO:0000313" key="5">
    <source>
        <dbReference type="EMBL" id="ANY19595.1"/>
    </source>
</evidence>